<keyword evidence="3" id="KW-1185">Reference proteome</keyword>
<evidence type="ECO:0000313" key="3">
    <source>
        <dbReference type="Proteomes" id="UP001169066"/>
    </source>
</evidence>
<dbReference type="RefSeq" id="WP_289402035.1">
    <property type="nucleotide sequence ID" value="NZ_JAQIBC010000004.1"/>
</dbReference>
<dbReference type="EMBL" id="JAQIBC010000004">
    <property type="protein sequence ID" value="MDM5264096.1"/>
    <property type="molecule type" value="Genomic_DNA"/>
</dbReference>
<dbReference type="Proteomes" id="UP001169066">
    <property type="component" value="Unassembled WGS sequence"/>
</dbReference>
<proteinExistence type="predicted"/>
<feature type="chain" id="PRO_5045761951" description="Lipoprotein" evidence="1">
    <location>
        <begin position="19"/>
        <end position="63"/>
    </location>
</feature>
<accession>A0ABT7QSR0</accession>
<dbReference type="PROSITE" id="PS51257">
    <property type="entry name" value="PROKAR_LIPOPROTEIN"/>
    <property type="match status" value="1"/>
</dbReference>
<reference evidence="2" key="1">
    <citation type="submission" date="2023-01" db="EMBL/GenBank/DDBJ databases">
        <title>Sulfurovum sp. XTW-4 genome assembly.</title>
        <authorList>
            <person name="Wang J."/>
        </authorList>
    </citation>
    <scope>NUCLEOTIDE SEQUENCE</scope>
    <source>
        <strain evidence="2">XTW-4</strain>
    </source>
</reference>
<comment type="caution">
    <text evidence="2">The sequence shown here is derived from an EMBL/GenBank/DDBJ whole genome shotgun (WGS) entry which is preliminary data.</text>
</comment>
<protein>
    <recommendedName>
        <fullName evidence="4">Lipoprotein</fullName>
    </recommendedName>
</protein>
<keyword evidence="1" id="KW-0732">Signal</keyword>
<evidence type="ECO:0000313" key="2">
    <source>
        <dbReference type="EMBL" id="MDM5264096.1"/>
    </source>
</evidence>
<evidence type="ECO:0008006" key="4">
    <source>
        <dbReference type="Google" id="ProtNLM"/>
    </source>
</evidence>
<sequence>MKNFIVSAFIGLSMLAFTGCTKNDSAEAEAKCSASTKCEGATKCSGDKSKAVTTKCDASKKCG</sequence>
<gene>
    <name evidence="2" type="ORF">PF327_07800</name>
</gene>
<name>A0ABT7QSR0_9BACT</name>
<organism evidence="2 3">
    <name type="scientific">Sulfurovum xiamenensis</name>
    <dbReference type="NCBI Taxonomy" id="3019066"/>
    <lineage>
        <taxon>Bacteria</taxon>
        <taxon>Pseudomonadati</taxon>
        <taxon>Campylobacterota</taxon>
        <taxon>Epsilonproteobacteria</taxon>
        <taxon>Campylobacterales</taxon>
        <taxon>Sulfurovaceae</taxon>
        <taxon>Sulfurovum</taxon>
    </lineage>
</organism>
<evidence type="ECO:0000256" key="1">
    <source>
        <dbReference type="SAM" id="SignalP"/>
    </source>
</evidence>
<feature type="signal peptide" evidence="1">
    <location>
        <begin position="1"/>
        <end position="18"/>
    </location>
</feature>